<evidence type="ECO:0000313" key="3">
    <source>
        <dbReference type="EMBL" id="KIO16586.1"/>
    </source>
</evidence>
<feature type="chain" id="PRO_5002180600" description="Extracellular membrane protein CFEM domain-containing protein" evidence="2">
    <location>
        <begin position="18"/>
        <end position="192"/>
    </location>
</feature>
<dbReference type="HOGENOM" id="CLU_1435424_0_0_1"/>
<evidence type="ECO:0000313" key="4">
    <source>
        <dbReference type="Proteomes" id="UP000054248"/>
    </source>
</evidence>
<dbReference type="EMBL" id="KN823524">
    <property type="protein sequence ID" value="KIO16586.1"/>
    <property type="molecule type" value="Genomic_DNA"/>
</dbReference>
<feature type="region of interest" description="Disordered" evidence="1">
    <location>
        <begin position="143"/>
        <end position="169"/>
    </location>
</feature>
<reference evidence="4" key="2">
    <citation type="submission" date="2015-01" db="EMBL/GenBank/DDBJ databases">
        <title>Evolutionary Origins and Diversification of the Mycorrhizal Mutualists.</title>
        <authorList>
            <consortium name="DOE Joint Genome Institute"/>
            <consortium name="Mycorrhizal Genomics Consortium"/>
            <person name="Kohler A."/>
            <person name="Kuo A."/>
            <person name="Nagy L.G."/>
            <person name="Floudas D."/>
            <person name="Copeland A."/>
            <person name="Barry K.W."/>
            <person name="Cichocki N."/>
            <person name="Veneault-Fourrey C."/>
            <person name="LaButti K."/>
            <person name="Lindquist E.A."/>
            <person name="Lipzen A."/>
            <person name="Lundell T."/>
            <person name="Morin E."/>
            <person name="Murat C."/>
            <person name="Riley R."/>
            <person name="Ohm R."/>
            <person name="Sun H."/>
            <person name="Tunlid A."/>
            <person name="Henrissat B."/>
            <person name="Grigoriev I.V."/>
            <person name="Hibbett D.S."/>
            <person name="Martin F."/>
        </authorList>
    </citation>
    <scope>NUCLEOTIDE SEQUENCE [LARGE SCALE GENOMIC DNA]</scope>
    <source>
        <strain evidence="4">MUT 4182</strain>
    </source>
</reference>
<evidence type="ECO:0008006" key="5">
    <source>
        <dbReference type="Google" id="ProtNLM"/>
    </source>
</evidence>
<gene>
    <name evidence="3" type="ORF">M407DRAFT_33759</name>
</gene>
<name>A0A0C3Q1S0_9AGAM</name>
<dbReference type="AlphaFoldDB" id="A0A0C3Q1S0"/>
<evidence type="ECO:0000256" key="2">
    <source>
        <dbReference type="SAM" id="SignalP"/>
    </source>
</evidence>
<protein>
    <recommendedName>
        <fullName evidence="5">Extracellular membrane protein CFEM domain-containing protein</fullName>
    </recommendedName>
</protein>
<proteinExistence type="predicted"/>
<dbReference type="OrthoDB" id="3266979at2759"/>
<reference evidence="3 4" key="1">
    <citation type="submission" date="2014-04" db="EMBL/GenBank/DDBJ databases">
        <authorList>
            <consortium name="DOE Joint Genome Institute"/>
            <person name="Kuo A."/>
            <person name="Girlanda M."/>
            <person name="Perotto S."/>
            <person name="Kohler A."/>
            <person name="Nagy L.G."/>
            <person name="Floudas D."/>
            <person name="Copeland A."/>
            <person name="Barry K.W."/>
            <person name="Cichocki N."/>
            <person name="Veneault-Fourrey C."/>
            <person name="LaButti K."/>
            <person name="Lindquist E.A."/>
            <person name="Lipzen A."/>
            <person name="Lundell T."/>
            <person name="Morin E."/>
            <person name="Murat C."/>
            <person name="Sun H."/>
            <person name="Tunlid A."/>
            <person name="Henrissat B."/>
            <person name="Grigoriev I.V."/>
            <person name="Hibbett D.S."/>
            <person name="Martin F."/>
            <person name="Nordberg H.P."/>
            <person name="Cantor M.N."/>
            <person name="Hua S.X."/>
        </authorList>
    </citation>
    <scope>NUCLEOTIDE SEQUENCE [LARGE SCALE GENOMIC DNA]</scope>
    <source>
        <strain evidence="3 4">MUT 4182</strain>
    </source>
</reference>
<accession>A0A0C3Q1S0</accession>
<keyword evidence="2" id="KW-0732">Signal</keyword>
<dbReference type="Proteomes" id="UP000054248">
    <property type="component" value="Unassembled WGS sequence"/>
</dbReference>
<sequence>MRCLAFLSLILVAPVRSLTNLNPLLTPHPPAIDETAFASPLLPPAVSSGTEILRRQATTGDACTNQCDAIQTKVDACGKNASCFCTAAIANEMESCASCKLEADPSSAPALQTFLNQYVNGCQANGHAVGSLTLTGSVASALPTATQSSSSRPAAATPTSSSTRSGNSASVVGVRPISALIAASVTVAFGFL</sequence>
<evidence type="ECO:0000256" key="1">
    <source>
        <dbReference type="SAM" id="MobiDB-lite"/>
    </source>
</evidence>
<organism evidence="3 4">
    <name type="scientific">Tulasnella calospora MUT 4182</name>
    <dbReference type="NCBI Taxonomy" id="1051891"/>
    <lineage>
        <taxon>Eukaryota</taxon>
        <taxon>Fungi</taxon>
        <taxon>Dikarya</taxon>
        <taxon>Basidiomycota</taxon>
        <taxon>Agaricomycotina</taxon>
        <taxon>Agaricomycetes</taxon>
        <taxon>Cantharellales</taxon>
        <taxon>Tulasnellaceae</taxon>
        <taxon>Tulasnella</taxon>
    </lineage>
</organism>
<feature type="signal peptide" evidence="2">
    <location>
        <begin position="1"/>
        <end position="17"/>
    </location>
</feature>
<keyword evidence="4" id="KW-1185">Reference proteome</keyword>